<dbReference type="STRING" id="576137.A0A1L7WIL6"/>
<evidence type="ECO:0000313" key="5">
    <source>
        <dbReference type="Proteomes" id="UP000184330"/>
    </source>
</evidence>
<dbReference type="SUPFAM" id="SSF48403">
    <property type="entry name" value="Ankyrin repeat"/>
    <property type="match status" value="1"/>
</dbReference>
<evidence type="ECO:0008006" key="6">
    <source>
        <dbReference type="Google" id="ProtNLM"/>
    </source>
</evidence>
<dbReference type="InterPro" id="IPR036770">
    <property type="entry name" value="Ankyrin_rpt-contain_sf"/>
</dbReference>
<feature type="region of interest" description="Disordered" evidence="3">
    <location>
        <begin position="165"/>
        <end position="186"/>
    </location>
</feature>
<dbReference type="PANTHER" id="PTHR24126:SF14">
    <property type="entry name" value="ANK_REP_REGION DOMAIN-CONTAINING PROTEIN"/>
    <property type="match status" value="1"/>
</dbReference>
<dbReference type="EMBL" id="FJOG01000003">
    <property type="protein sequence ID" value="CZR52607.1"/>
    <property type="molecule type" value="Genomic_DNA"/>
</dbReference>
<reference evidence="4 5" key="1">
    <citation type="submission" date="2016-03" db="EMBL/GenBank/DDBJ databases">
        <authorList>
            <person name="Ploux O."/>
        </authorList>
    </citation>
    <scope>NUCLEOTIDE SEQUENCE [LARGE SCALE GENOMIC DNA]</scope>
    <source>
        <strain evidence="4 5">UAMH 11012</strain>
    </source>
</reference>
<evidence type="ECO:0000256" key="3">
    <source>
        <dbReference type="SAM" id="MobiDB-lite"/>
    </source>
</evidence>
<evidence type="ECO:0000256" key="1">
    <source>
        <dbReference type="ARBA" id="ARBA00022737"/>
    </source>
</evidence>
<feature type="region of interest" description="Disordered" evidence="3">
    <location>
        <begin position="245"/>
        <end position="275"/>
    </location>
</feature>
<organism evidence="4 5">
    <name type="scientific">Phialocephala subalpina</name>
    <dbReference type="NCBI Taxonomy" id="576137"/>
    <lineage>
        <taxon>Eukaryota</taxon>
        <taxon>Fungi</taxon>
        <taxon>Dikarya</taxon>
        <taxon>Ascomycota</taxon>
        <taxon>Pezizomycotina</taxon>
        <taxon>Leotiomycetes</taxon>
        <taxon>Helotiales</taxon>
        <taxon>Mollisiaceae</taxon>
        <taxon>Phialocephala</taxon>
        <taxon>Phialocephala fortinii species complex</taxon>
    </lineage>
</organism>
<dbReference type="OrthoDB" id="194358at2759"/>
<name>A0A1L7WIL6_9HELO</name>
<sequence length="751" mass="83712">MNKGGRPRNDWTPSRKRKLARLYTLTSLDKDEIVAVLRAHKFDPSSSDVQKKLRDLLPRDYAKEYRSFRPLKDHSISIRLDKLRKRSYHQSSARPNAVQTKSQDVQSFEGPVSAFRDYSGTNPIRIPQTLVGTPQEEPESQIVVPSLLLLDGSFVLPTIEEVVDLTDTEQTPNNKSTPPNSQTSSVLSLGQLAARIKRSSSFLRQVHAALRLSSTNSWRSSLSKRSSEESVQSLMHMKGIVHSTIQNHRTSETESLAPRPGSPDSRQSGQGHLSAPSANAVLEAIRPNERSLKSPEHEHSLTLVRPMTPKGPSLSETEERVWHDLIQDGSLNSPFSARPEFAGMCLQWRICCEHWVKRCRHICRGCGMRQSHRLGKANTGHVTSTASQEMIIPPETLYRQDYFGNTPLHFAAASPNWQTEYLIDSINDGTTISSVNTSGATFLHVLFENLGSSSQFRDAALIIRHLATRAANQGFPFGLRDCHGRTAIHMLFDNRHRLLDKPLSQQDQDALLEIVELMSLRNKTLMDNLGRCVGDLFQHDAAGNPLLPQKPTTPGNSFIGAMSELASDPAKWLLSAAPTDKYSWVDSNGDTALIALVKGWDAEKDETQLPDIIRKLVESGSAVDMRDRAGNTALAIATRRGLRPAATTLLKLGACIHTRNYLGVGILRGARRELRQTRREDDDKPYAMILSCITLMIDKGAVMHPSGYQEWAVPSSPLAQNPDLHAEILALQNRHHRDNAELDLMYESSYL</sequence>
<protein>
    <recommendedName>
        <fullName evidence="6">Ankyrin</fullName>
    </recommendedName>
</protein>
<dbReference type="AlphaFoldDB" id="A0A1L7WIL6"/>
<accession>A0A1L7WIL6</accession>
<feature type="compositionally biased region" description="Polar residues" evidence="3">
    <location>
        <begin position="168"/>
        <end position="186"/>
    </location>
</feature>
<evidence type="ECO:0000256" key="2">
    <source>
        <dbReference type="ARBA" id="ARBA00023043"/>
    </source>
</evidence>
<keyword evidence="5" id="KW-1185">Reference proteome</keyword>
<feature type="region of interest" description="Disordered" evidence="3">
    <location>
        <begin position="87"/>
        <end position="106"/>
    </location>
</feature>
<feature type="compositionally biased region" description="Polar residues" evidence="3">
    <location>
        <begin position="89"/>
        <end position="106"/>
    </location>
</feature>
<keyword evidence="1" id="KW-0677">Repeat</keyword>
<dbReference type="Proteomes" id="UP000184330">
    <property type="component" value="Unassembled WGS sequence"/>
</dbReference>
<dbReference type="Gene3D" id="1.25.40.20">
    <property type="entry name" value="Ankyrin repeat-containing domain"/>
    <property type="match status" value="2"/>
</dbReference>
<keyword evidence="2" id="KW-0040">ANK repeat</keyword>
<gene>
    <name evidence="4" type="ORF">PAC_02484</name>
</gene>
<dbReference type="PANTHER" id="PTHR24126">
    <property type="entry name" value="ANKYRIN REPEAT, PH AND SEC7 DOMAIN CONTAINING PROTEIN SECG-RELATED"/>
    <property type="match status" value="1"/>
</dbReference>
<proteinExistence type="predicted"/>
<evidence type="ECO:0000313" key="4">
    <source>
        <dbReference type="EMBL" id="CZR52607.1"/>
    </source>
</evidence>